<protein>
    <submittedName>
        <fullName evidence="2">Uncharacterized protein</fullName>
    </submittedName>
</protein>
<feature type="region of interest" description="Disordered" evidence="1">
    <location>
        <begin position="1"/>
        <end position="84"/>
    </location>
</feature>
<evidence type="ECO:0000313" key="2">
    <source>
        <dbReference type="EMBL" id="PKI67622.1"/>
    </source>
</evidence>
<feature type="compositionally biased region" description="Basic and acidic residues" evidence="1">
    <location>
        <begin position="70"/>
        <end position="84"/>
    </location>
</feature>
<dbReference type="EMBL" id="PGOL01000593">
    <property type="protein sequence ID" value="PKI67622.1"/>
    <property type="molecule type" value="Genomic_DNA"/>
</dbReference>
<feature type="compositionally biased region" description="Basic and acidic residues" evidence="1">
    <location>
        <begin position="10"/>
        <end position="22"/>
    </location>
</feature>
<comment type="caution">
    <text evidence="2">The sequence shown here is derived from an EMBL/GenBank/DDBJ whole genome shotgun (WGS) entry which is preliminary data.</text>
</comment>
<evidence type="ECO:0000256" key="1">
    <source>
        <dbReference type="SAM" id="MobiDB-lite"/>
    </source>
</evidence>
<dbReference type="Proteomes" id="UP000233551">
    <property type="component" value="Unassembled WGS sequence"/>
</dbReference>
<sequence>MYPEKPPTSWDEKSMASEEPRDPSAPFQGRWPRAPLGATDLMGNNKLRGERAPGASVRGKGTLGHPFGRYGREFRDPHGPRGAL</sequence>
<organism evidence="2 3">
    <name type="scientific">Punica granatum</name>
    <name type="common">Pomegranate</name>
    <dbReference type="NCBI Taxonomy" id="22663"/>
    <lineage>
        <taxon>Eukaryota</taxon>
        <taxon>Viridiplantae</taxon>
        <taxon>Streptophyta</taxon>
        <taxon>Embryophyta</taxon>
        <taxon>Tracheophyta</taxon>
        <taxon>Spermatophyta</taxon>
        <taxon>Magnoliopsida</taxon>
        <taxon>eudicotyledons</taxon>
        <taxon>Gunneridae</taxon>
        <taxon>Pentapetalae</taxon>
        <taxon>rosids</taxon>
        <taxon>malvids</taxon>
        <taxon>Myrtales</taxon>
        <taxon>Lythraceae</taxon>
        <taxon>Punica</taxon>
    </lineage>
</organism>
<evidence type="ECO:0000313" key="3">
    <source>
        <dbReference type="Proteomes" id="UP000233551"/>
    </source>
</evidence>
<keyword evidence="3" id="KW-1185">Reference proteome</keyword>
<reference evidence="2 3" key="1">
    <citation type="submission" date="2017-11" db="EMBL/GenBank/DDBJ databases">
        <title>De-novo sequencing of pomegranate (Punica granatum L.) genome.</title>
        <authorList>
            <person name="Akparov Z."/>
            <person name="Amiraslanov A."/>
            <person name="Hajiyeva S."/>
            <person name="Abbasov M."/>
            <person name="Kaur K."/>
            <person name="Hamwieh A."/>
            <person name="Solovyev V."/>
            <person name="Salamov A."/>
            <person name="Braich B."/>
            <person name="Kosarev P."/>
            <person name="Mahmoud A."/>
            <person name="Hajiyev E."/>
            <person name="Babayeva S."/>
            <person name="Izzatullayeva V."/>
            <person name="Mammadov A."/>
            <person name="Mammadov A."/>
            <person name="Sharifova S."/>
            <person name="Ojaghi J."/>
            <person name="Eynullazada K."/>
            <person name="Bayramov B."/>
            <person name="Abdulazimova A."/>
            <person name="Shahmuradov I."/>
        </authorList>
    </citation>
    <scope>NUCLEOTIDE SEQUENCE [LARGE SCALE GENOMIC DNA]</scope>
    <source>
        <strain evidence="3">cv. AG2017</strain>
        <tissue evidence="2">Leaf</tissue>
    </source>
</reference>
<gene>
    <name evidence="2" type="ORF">CRG98_011978</name>
</gene>
<accession>A0A2I0KGI8</accession>
<name>A0A2I0KGI8_PUNGR</name>
<proteinExistence type="predicted"/>
<dbReference type="AlphaFoldDB" id="A0A2I0KGI8"/>